<gene>
    <name evidence="2" type="ORF">JRQ81_004688</name>
</gene>
<keyword evidence="3" id="KW-1185">Reference proteome</keyword>
<dbReference type="Pfam" id="PF07686">
    <property type="entry name" value="V-set"/>
    <property type="match status" value="1"/>
</dbReference>
<dbReference type="InterPro" id="IPR050150">
    <property type="entry name" value="IgV_Light_Chain"/>
</dbReference>
<feature type="domain" description="Ig-like" evidence="1">
    <location>
        <begin position="9"/>
        <end position="99"/>
    </location>
</feature>
<accession>A0A9Q1AV89</accession>
<dbReference type="InterPro" id="IPR013783">
    <property type="entry name" value="Ig-like_fold"/>
</dbReference>
<dbReference type="AlphaFoldDB" id="A0A9Q1AV89"/>
<dbReference type="InterPro" id="IPR013106">
    <property type="entry name" value="Ig_V-set"/>
</dbReference>
<dbReference type="SMART" id="SM00409">
    <property type="entry name" value="IG"/>
    <property type="match status" value="1"/>
</dbReference>
<sequence>MFLLATSFPMVWQDSVAGDRHYSNPGDTITMQCKASSSASDYMSFYQFKPGQNPKLLLYRVSNHFEGTLGHFSGSGFGTNFSFTIRGVLPENEGEYYCRQYSSYPLTVIHFITKTTLSVIWIGGPRKGITPRASLTFMNPWSEEL</sequence>
<name>A0A9Q1AV89_9SAUR</name>
<dbReference type="PANTHER" id="PTHR23267">
    <property type="entry name" value="IMMUNOGLOBULIN LIGHT CHAIN"/>
    <property type="match status" value="1"/>
</dbReference>
<proteinExistence type="predicted"/>
<evidence type="ECO:0000259" key="1">
    <source>
        <dbReference type="PROSITE" id="PS50835"/>
    </source>
</evidence>
<dbReference type="EMBL" id="JAPFRF010000012">
    <property type="protein sequence ID" value="KAJ7313378.1"/>
    <property type="molecule type" value="Genomic_DNA"/>
</dbReference>
<evidence type="ECO:0000313" key="2">
    <source>
        <dbReference type="EMBL" id="KAJ7313378.1"/>
    </source>
</evidence>
<reference evidence="2" key="1">
    <citation type="journal article" date="2023" name="DNA Res.">
        <title>Chromosome-level genome assembly of Phrynocephalus forsythii using third-generation DNA sequencing and Hi-C analysis.</title>
        <authorList>
            <person name="Qi Y."/>
            <person name="Zhao W."/>
            <person name="Zhao Y."/>
            <person name="Niu C."/>
            <person name="Cao S."/>
            <person name="Zhang Y."/>
        </authorList>
    </citation>
    <scope>NUCLEOTIDE SEQUENCE</scope>
    <source>
        <tissue evidence="2">Muscle</tissue>
    </source>
</reference>
<dbReference type="SMART" id="SM00406">
    <property type="entry name" value="IGv"/>
    <property type="match status" value="1"/>
</dbReference>
<dbReference type="Gene3D" id="2.60.40.10">
    <property type="entry name" value="Immunoglobulins"/>
    <property type="match status" value="1"/>
</dbReference>
<dbReference type="OrthoDB" id="9902371at2759"/>
<dbReference type="InterPro" id="IPR007110">
    <property type="entry name" value="Ig-like_dom"/>
</dbReference>
<dbReference type="SUPFAM" id="SSF48726">
    <property type="entry name" value="Immunoglobulin"/>
    <property type="match status" value="1"/>
</dbReference>
<dbReference type="PROSITE" id="PS50835">
    <property type="entry name" value="IG_LIKE"/>
    <property type="match status" value="1"/>
</dbReference>
<evidence type="ECO:0000313" key="3">
    <source>
        <dbReference type="Proteomes" id="UP001142489"/>
    </source>
</evidence>
<organism evidence="2 3">
    <name type="scientific">Phrynocephalus forsythii</name>
    <dbReference type="NCBI Taxonomy" id="171643"/>
    <lineage>
        <taxon>Eukaryota</taxon>
        <taxon>Metazoa</taxon>
        <taxon>Chordata</taxon>
        <taxon>Craniata</taxon>
        <taxon>Vertebrata</taxon>
        <taxon>Euteleostomi</taxon>
        <taxon>Lepidosauria</taxon>
        <taxon>Squamata</taxon>
        <taxon>Bifurcata</taxon>
        <taxon>Unidentata</taxon>
        <taxon>Episquamata</taxon>
        <taxon>Toxicofera</taxon>
        <taxon>Iguania</taxon>
        <taxon>Acrodonta</taxon>
        <taxon>Agamidae</taxon>
        <taxon>Agaminae</taxon>
        <taxon>Phrynocephalus</taxon>
    </lineage>
</organism>
<protein>
    <recommendedName>
        <fullName evidence="1">Ig-like domain-containing protein</fullName>
    </recommendedName>
</protein>
<dbReference type="InterPro" id="IPR036179">
    <property type="entry name" value="Ig-like_dom_sf"/>
</dbReference>
<comment type="caution">
    <text evidence="2">The sequence shown here is derived from an EMBL/GenBank/DDBJ whole genome shotgun (WGS) entry which is preliminary data.</text>
</comment>
<dbReference type="Proteomes" id="UP001142489">
    <property type="component" value="Unassembled WGS sequence"/>
</dbReference>
<dbReference type="InterPro" id="IPR003599">
    <property type="entry name" value="Ig_sub"/>
</dbReference>